<dbReference type="Gene3D" id="1.10.240.10">
    <property type="entry name" value="Tyrosyl-Transfer RNA Synthetase"/>
    <property type="match status" value="1"/>
</dbReference>
<evidence type="ECO:0000256" key="5">
    <source>
        <dbReference type="ARBA" id="ARBA00022840"/>
    </source>
</evidence>
<dbReference type="GO" id="GO:0004831">
    <property type="term" value="F:tyrosine-tRNA ligase activity"/>
    <property type="evidence" value="ECO:0007669"/>
    <property type="project" value="UniProtKB-UniRule"/>
</dbReference>
<evidence type="ECO:0000313" key="13">
    <source>
        <dbReference type="EMBL" id="EKP93971.1"/>
    </source>
</evidence>
<comment type="function">
    <text evidence="10">Catalyzes the attachment of tyrosine to tRNA(Tyr) in a two-step reaction: tyrosine is first activated by ATP to form Tyr-AMP and then transferred to the acceptor end of tRNA(Tyr).</text>
</comment>
<dbReference type="GO" id="GO:0003723">
    <property type="term" value="F:RNA binding"/>
    <property type="evidence" value="ECO:0007669"/>
    <property type="project" value="UniProtKB-KW"/>
</dbReference>
<gene>
    <name evidence="10" type="primary">tyrS</name>
    <name evidence="13" type="ORF">ThesuDRAFT_01689</name>
</gene>
<comment type="subcellular location">
    <subcellularLocation>
        <location evidence="10">Cytoplasm</location>
    </subcellularLocation>
</comment>
<name>K6QC15_9FIRM</name>
<evidence type="ECO:0000256" key="1">
    <source>
        <dbReference type="ARBA" id="ARBA00011738"/>
    </source>
</evidence>
<dbReference type="Gene3D" id="3.40.50.620">
    <property type="entry name" value="HUPs"/>
    <property type="match status" value="1"/>
</dbReference>
<feature type="domain" description="RNA-binding S4" evidence="12">
    <location>
        <begin position="368"/>
        <end position="432"/>
    </location>
</feature>
<feature type="short sequence motif" description="'KMSKS' region" evidence="10">
    <location>
        <begin position="260"/>
        <end position="264"/>
    </location>
</feature>
<keyword evidence="5 10" id="KW-0067">ATP-binding</keyword>
<accession>K6QC15</accession>
<dbReference type="SUPFAM" id="SSF52374">
    <property type="entry name" value="Nucleotidylyl transferase"/>
    <property type="match status" value="1"/>
</dbReference>
<dbReference type="InterPro" id="IPR002942">
    <property type="entry name" value="S4_RNA-bd"/>
</dbReference>
<evidence type="ECO:0000256" key="3">
    <source>
        <dbReference type="ARBA" id="ARBA00022598"/>
    </source>
</evidence>
<evidence type="ECO:0000256" key="6">
    <source>
        <dbReference type="ARBA" id="ARBA00022884"/>
    </source>
</evidence>
<dbReference type="HOGENOM" id="CLU_024003_5_0_9"/>
<evidence type="ECO:0000256" key="8">
    <source>
        <dbReference type="ARBA" id="ARBA00023146"/>
    </source>
</evidence>
<dbReference type="PRINTS" id="PR01040">
    <property type="entry name" value="TRNASYNTHTYR"/>
</dbReference>
<dbReference type="CDD" id="cd00165">
    <property type="entry name" value="S4"/>
    <property type="match status" value="1"/>
</dbReference>
<dbReference type="NCBIfam" id="TIGR00234">
    <property type="entry name" value="tyrS"/>
    <property type="match status" value="1"/>
</dbReference>
<dbReference type="SMART" id="SM00363">
    <property type="entry name" value="S4"/>
    <property type="match status" value="1"/>
</dbReference>
<dbReference type="PANTHER" id="PTHR11766:SF1">
    <property type="entry name" value="TYROSINE--TRNA LIGASE"/>
    <property type="match status" value="1"/>
</dbReference>
<keyword evidence="8 10" id="KW-0030">Aminoacyl-tRNA synthetase</keyword>
<comment type="caution">
    <text evidence="13">The sequence shown here is derived from an EMBL/GenBank/DDBJ whole genome shotgun (WGS) entry which is preliminary data.</text>
</comment>
<keyword evidence="14" id="KW-1185">Reference proteome</keyword>
<proteinExistence type="inferred from homology"/>
<dbReference type="PROSITE" id="PS00178">
    <property type="entry name" value="AA_TRNA_LIGASE_I"/>
    <property type="match status" value="1"/>
</dbReference>
<dbReference type="eggNOG" id="COG0162">
    <property type="taxonomic scope" value="Bacteria"/>
</dbReference>
<comment type="catalytic activity">
    <reaction evidence="9 10">
        <text>tRNA(Tyr) + L-tyrosine + ATP = L-tyrosyl-tRNA(Tyr) + AMP + diphosphate + H(+)</text>
        <dbReference type="Rhea" id="RHEA:10220"/>
        <dbReference type="Rhea" id="RHEA-COMP:9706"/>
        <dbReference type="Rhea" id="RHEA-COMP:9707"/>
        <dbReference type="ChEBI" id="CHEBI:15378"/>
        <dbReference type="ChEBI" id="CHEBI:30616"/>
        <dbReference type="ChEBI" id="CHEBI:33019"/>
        <dbReference type="ChEBI" id="CHEBI:58315"/>
        <dbReference type="ChEBI" id="CHEBI:78442"/>
        <dbReference type="ChEBI" id="CHEBI:78536"/>
        <dbReference type="ChEBI" id="CHEBI:456215"/>
        <dbReference type="EC" id="6.1.1.1"/>
    </reaction>
</comment>
<dbReference type="GO" id="GO:0005524">
    <property type="term" value="F:ATP binding"/>
    <property type="evidence" value="ECO:0007669"/>
    <property type="project" value="UniProtKB-UniRule"/>
</dbReference>
<dbReference type="GO" id="GO:0005829">
    <property type="term" value="C:cytosol"/>
    <property type="evidence" value="ECO:0007669"/>
    <property type="project" value="TreeGrafter"/>
</dbReference>
<dbReference type="InterPro" id="IPR001412">
    <property type="entry name" value="aa-tRNA-synth_I_CS"/>
</dbReference>
<sequence>MSVHAGYITFVPVRRRKGNGATAMAQPGGPALPAHEQLELLRRGAAEIVSEEELLQKLQRSVETGRPLRVKLGLDPTAPDLHIGHTVVLRKLRQFQDLGHQVVLIIGDFTGRIGDPTGKSVTRPQLTEEQVRANARTYAEQLGRILDMERTELTFNARWLGPMTFADVIRLAARYTVARMLERDDFAQRYREGRPIAIHEFLYPLAQAYDSVAVRADVELGGTDQKFNLLVGREIQREYGQEAQVALLMPLLEGTDGKDKMSKSLGNYIAIADPPGEMFGKTMSIPDELIVKYMVLATDLDMGEIRRLEQGMASGQVNPRDAKLRLAHALVRMYHGRAAADAAQEEFLRVFSRHELPAEMPEVVLPAPRLDAVRLLRAAGMASSNSEARRLIEQGAVRLDGQRVASPQDELAPADGAVLQVGKRRFARLRLPGSR</sequence>
<dbReference type="EMBL" id="AENY02000003">
    <property type="protein sequence ID" value="EKP93971.1"/>
    <property type="molecule type" value="Genomic_DNA"/>
</dbReference>
<evidence type="ECO:0000313" key="14">
    <source>
        <dbReference type="Proteomes" id="UP000005710"/>
    </source>
</evidence>
<comment type="subunit">
    <text evidence="1 10">Homodimer.</text>
</comment>
<dbReference type="Proteomes" id="UP000005710">
    <property type="component" value="Unassembled WGS sequence"/>
</dbReference>
<dbReference type="AlphaFoldDB" id="K6QC15"/>
<protein>
    <recommendedName>
        <fullName evidence="10">Tyrosine--tRNA ligase</fullName>
        <ecNumber evidence="10">6.1.1.1</ecNumber>
    </recommendedName>
    <alternativeName>
        <fullName evidence="10">Tyrosyl-tRNA synthetase</fullName>
        <shortName evidence="10">TyrRS</shortName>
    </alternativeName>
</protein>
<dbReference type="InterPro" id="IPR014729">
    <property type="entry name" value="Rossmann-like_a/b/a_fold"/>
</dbReference>
<organism evidence="13 14">
    <name type="scientific">Thermaerobacter subterraneus DSM 13965</name>
    <dbReference type="NCBI Taxonomy" id="867903"/>
    <lineage>
        <taxon>Bacteria</taxon>
        <taxon>Bacillati</taxon>
        <taxon>Bacillota</taxon>
        <taxon>Clostridia</taxon>
        <taxon>Eubacteriales</taxon>
        <taxon>Clostridiales Family XVII. Incertae Sedis</taxon>
        <taxon>Thermaerobacter</taxon>
    </lineage>
</organism>
<feature type="binding site" evidence="10">
    <location>
        <position position="263"/>
    </location>
    <ligand>
        <name>ATP</name>
        <dbReference type="ChEBI" id="CHEBI:30616"/>
    </ligand>
</feature>
<dbReference type="CDD" id="cd00805">
    <property type="entry name" value="TyrRS_core"/>
    <property type="match status" value="1"/>
</dbReference>
<evidence type="ECO:0000259" key="12">
    <source>
        <dbReference type="SMART" id="SM00363"/>
    </source>
</evidence>
<dbReference type="InterPro" id="IPR024108">
    <property type="entry name" value="Tyr-tRNA-ligase_bac_2"/>
</dbReference>
<dbReference type="STRING" id="867903.ThesuDRAFT_01689"/>
<dbReference type="PROSITE" id="PS50889">
    <property type="entry name" value="S4"/>
    <property type="match status" value="1"/>
</dbReference>
<evidence type="ECO:0000256" key="7">
    <source>
        <dbReference type="ARBA" id="ARBA00022917"/>
    </source>
</evidence>
<keyword evidence="6 11" id="KW-0694">RNA-binding</keyword>
<dbReference type="Gene3D" id="3.10.290.10">
    <property type="entry name" value="RNA-binding S4 domain"/>
    <property type="match status" value="1"/>
</dbReference>
<dbReference type="PANTHER" id="PTHR11766">
    <property type="entry name" value="TYROSYL-TRNA SYNTHETASE"/>
    <property type="match status" value="1"/>
</dbReference>
<dbReference type="EC" id="6.1.1.1" evidence="10"/>
<keyword evidence="2 10" id="KW-0963">Cytoplasm</keyword>
<dbReference type="FunFam" id="3.40.50.620:FF:000061">
    <property type="entry name" value="Tyrosine--tRNA ligase"/>
    <property type="match status" value="1"/>
</dbReference>
<dbReference type="InterPro" id="IPR002307">
    <property type="entry name" value="Tyr-tRNA-ligase"/>
</dbReference>
<comment type="similarity">
    <text evidence="10">Belongs to the class-I aminoacyl-tRNA synthetase family. TyrS type 2 subfamily.</text>
</comment>
<evidence type="ECO:0000256" key="11">
    <source>
        <dbReference type="PROSITE-ProRule" id="PRU00182"/>
    </source>
</evidence>
<dbReference type="Pfam" id="PF01479">
    <property type="entry name" value="S4"/>
    <property type="match status" value="1"/>
</dbReference>
<dbReference type="InterPro" id="IPR036986">
    <property type="entry name" value="S4_RNA-bd_sf"/>
</dbReference>
<dbReference type="Pfam" id="PF00579">
    <property type="entry name" value="tRNA-synt_1b"/>
    <property type="match status" value="1"/>
</dbReference>
<dbReference type="InterPro" id="IPR002305">
    <property type="entry name" value="aa-tRNA-synth_Ic"/>
</dbReference>
<evidence type="ECO:0000256" key="9">
    <source>
        <dbReference type="ARBA" id="ARBA00048248"/>
    </source>
</evidence>
<dbReference type="SUPFAM" id="SSF55174">
    <property type="entry name" value="Alpha-L RNA-binding motif"/>
    <property type="match status" value="1"/>
</dbReference>
<feature type="short sequence motif" description="'HIGH' region" evidence="10">
    <location>
        <begin position="76"/>
        <end position="85"/>
    </location>
</feature>
<dbReference type="GO" id="GO:0006437">
    <property type="term" value="P:tyrosyl-tRNA aminoacylation"/>
    <property type="evidence" value="ECO:0007669"/>
    <property type="project" value="UniProtKB-UniRule"/>
</dbReference>
<keyword evidence="7 10" id="KW-0648">Protein biosynthesis</keyword>
<evidence type="ECO:0000256" key="4">
    <source>
        <dbReference type="ARBA" id="ARBA00022741"/>
    </source>
</evidence>
<dbReference type="InterPro" id="IPR024088">
    <property type="entry name" value="Tyr-tRNA-ligase_bac-type"/>
</dbReference>
<keyword evidence="4 10" id="KW-0547">Nucleotide-binding</keyword>
<reference evidence="13" key="2">
    <citation type="submission" date="2012-10" db="EMBL/GenBank/DDBJ databases">
        <title>Improved high-quality draft of Thermaerobacter subterraneus C21, DSM 13965.</title>
        <authorList>
            <consortium name="DOE Joint Genome Institute"/>
            <person name="Eisen J."/>
            <person name="Huntemann M."/>
            <person name="Wei C.-L."/>
            <person name="Han J."/>
            <person name="Detter J.C."/>
            <person name="Han C."/>
            <person name="Tapia R."/>
            <person name="Chen A."/>
            <person name="Kyrpides N."/>
            <person name="Mavromatis K."/>
            <person name="Markowitz V."/>
            <person name="Szeto E."/>
            <person name="Ivanova N."/>
            <person name="Mikhailova N."/>
            <person name="Ovchinnikova G."/>
            <person name="Pagani I."/>
            <person name="Pati A."/>
            <person name="Goodwin L."/>
            <person name="Nordberg H.P."/>
            <person name="Cantor M.N."/>
            <person name="Hua S.X."/>
            <person name="Woyke T."/>
            <person name="Eisen J."/>
            <person name="Klenk H.-P."/>
        </authorList>
    </citation>
    <scope>NUCLEOTIDE SEQUENCE [LARGE SCALE GENOMIC DNA]</scope>
    <source>
        <strain evidence="13">DSM 13965</strain>
    </source>
</reference>
<evidence type="ECO:0000256" key="2">
    <source>
        <dbReference type="ARBA" id="ARBA00022490"/>
    </source>
</evidence>
<evidence type="ECO:0000256" key="10">
    <source>
        <dbReference type="HAMAP-Rule" id="MF_02007"/>
    </source>
</evidence>
<reference evidence="13" key="1">
    <citation type="submission" date="2010-10" db="EMBL/GenBank/DDBJ databases">
        <authorList>
            <consortium name="US DOE Joint Genome Institute (JGI-PGF)"/>
            <person name="Lucas S."/>
            <person name="Copeland A."/>
            <person name="Lapidus A."/>
            <person name="Bruce D."/>
            <person name="Goodwin L."/>
            <person name="Pitluck S."/>
            <person name="Kyrpides N."/>
            <person name="Mavromatis K."/>
            <person name="Detter J.C."/>
            <person name="Han C."/>
            <person name="Land M."/>
            <person name="Hauser L."/>
            <person name="Markowitz V."/>
            <person name="Cheng J.-F."/>
            <person name="Hugenholtz P."/>
            <person name="Woyke T."/>
            <person name="Wu D."/>
            <person name="Pukall R."/>
            <person name="Wahrenburg C."/>
            <person name="Brambilla E."/>
            <person name="Klenk H.-P."/>
            <person name="Eisen J.A."/>
        </authorList>
    </citation>
    <scope>NUCLEOTIDE SEQUENCE [LARGE SCALE GENOMIC DNA]</scope>
    <source>
        <strain evidence="13">DSM 13965</strain>
    </source>
</reference>
<dbReference type="HAMAP" id="MF_02007">
    <property type="entry name" value="Tyr_tRNA_synth_type2"/>
    <property type="match status" value="1"/>
</dbReference>
<keyword evidence="3 10" id="KW-0436">Ligase</keyword>